<dbReference type="Proteomes" id="UP000001460">
    <property type="component" value="Unassembled WGS sequence"/>
</dbReference>
<dbReference type="RefSeq" id="XP_002139059.1">
    <property type="nucleotide sequence ID" value="XM_002139023.1"/>
</dbReference>
<dbReference type="EMBL" id="DS989726">
    <property type="protein sequence ID" value="EEA04710.1"/>
    <property type="molecule type" value="Genomic_DNA"/>
</dbReference>
<evidence type="ECO:0000313" key="1">
    <source>
        <dbReference type="EMBL" id="EEA04710.1"/>
    </source>
</evidence>
<accession>B6A919</accession>
<name>B6A919_CRYMR</name>
<dbReference type="GeneID" id="6994299"/>
<keyword evidence="2" id="KW-1185">Reference proteome</keyword>
<sequence length="1056" mass="123778">MSLKRKRRDSGALRKAVRINPESSLFHNNIVDEWNGEIVRVTESIQETTNNRAHYIFNGIGRRLETEPYEFWKNEDKYLDSILINSNVDDSIKTLINNLSGLKSELEDSRNNDTKSLDQLKKYLKKVVSRVLNGRIVKDNNYIFHDWTIFIPVVLCSSLSNKEISPILERFPNIIRYLIKSIRSFEINAGIINKDDIETIASYRQAISLYLMTQKQLRKLSNSPYRNISDNIKSTLDLAVLRRIKEFNIYNESSNFFYALPTIPEGIESIKKAKEIIIDDSTLRSSKYVYIIYGRQISFSEVFGISYINNKLLENFKEWFLYFKENFRSLKLSNKELLDNRSTVKYLNSSKFEKFIGYLGYGYSSFDHLKSLNPNPEIMYIDLINSLRIFLAKKNLENLKNIENKEAESSSNFKFDLCLPEFPQYNNREISENPISIFPTLPAKKCTKRDNVDKSKELINQVNIRDYKSSVPLGFFSKMVDKFNREFEIIILDRSECSIYSKGKLSDFCEYGISWEIPKINNQYIRSPTNFRIFPIRSCITTVGFTRKYKAFLYYLRWFIENIIDFGWKRRLAIKNRKYEKLIRSKKGYYLTSSQRDAISRITKIIANSGLWESFNNITPNILTPSDMNVVDKQNYCNDDFQWEDIDVSPKDYYEIINSHLNSSQDFKKKLSSKCQKLLAKYILYTYPKFLIDYYRARRLWRQNNVTENSTRNKLNVARSSKLQLDIIGHMGEKHLEAQLSDFNTANSSKSKDKQIITVKTAQSKHLEMLEKKHKLSEFVEISLLPNFEEQFDNIFMFKLIDFLPNKILSSFNLTCPSSENSIYLCAFAKELATFLINNKKLELTFKDLLWNIISYINWMIFLLPQNKKSFGGPRGVQKCLNQIIENLMSKDKKYQCHSQDISIQFCQWAIDTVMISQHLESNQYKYIIPPSGEGRLMITIIWLANYVKSYSINPGINTKCEEGIPMYYPEPIPIEFSSMLKSDLQGKYDAKFRVWSYQVGFRPVDKSKKQSLESNNFGNPFNSTNLILCENPIKKAPEIALPETMQDLEKIIKRR</sequence>
<gene>
    <name evidence="1" type="ORF">CMU_037750</name>
</gene>
<organism evidence="1 2">
    <name type="scientific">Cryptosporidium muris (strain RN66)</name>
    <dbReference type="NCBI Taxonomy" id="441375"/>
    <lineage>
        <taxon>Eukaryota</taxon>
        <taxon>Sar</taxon>
        <taxon>Alveolata</taxon>
        <taxon>Apicomplexa</taxon>
        <taxon>Conoidasida</taxon>
        <taxon>Coccidia</taxon>
        <taxon>Eucoccidiorida</taxon>
        <taxon>Eimeriorina</taxon>
        <taxon>Cryptosporidiidae</taxon>
        <taxon>Cryptosporidium</taxon>
    </lineage>
</organism>
<dbReference type="VEuPathDB" id="CryptoDB:CMU_037750"/>
<dbReference type="OrthoDB" id="341784at2759"/>
<reference evidence="1" key="1">
    <citation type="submission" date="2008-06" db="EMBL/GenBank/DDBJ databases">
        <authorList>
            <person name="Lorenzi H."/>
            <person name="Inman J."/>
            <person name="Miller J."/>
            <person name="Schobel S."/>
            <person name="Amedeo P."/>
            <person name="Caler E.V."/>
            <person name="da Silva J."/>
        </authorList>
    </citation>
    <scope>NUCLEOTIDE SEQUENCE [LARGE SCALE GENOMIC DNA]</scope>
    <source>
        <strain evidence="1">RN66</strain>
    </source>
</reference>
<dbReference type="AlphaFoldDB" id="B6A919"/>
<evidence type="ECO:0000313" key="2">
    <source>
        <dbReference type="Proteomes" id="UP000001460"/>
    </source>
</evidence>
<protein>
    <submittedName>
        <fullName evidence="1">Uncharacterized protein</fullName>
    </submittedName>
</protein>
<dbReference type="OMA" id="RIKEFNI"/>
<proteinExistence type="predicted"/>